<evidence type="ECO:0000313" key="4">
    <source>
        <dbReference type="Proteomes" id="UP000797356"/>
    </source>
</evidence>
<name>A0A8K0HXI9_COCNU</name>
<sequence length="196" mass="20443">MPGTQRDDVEETVDTTDFWDEMLEGVADVVEVMIIGFGMVFLILGLKWLFGLYYVPPAERFITYHPGLATGIASAVTAVVLCIKKLKAASRTGVNGDGENGDRADVVEASRDRASVGSGGAGEHGRVQPTILTPPAVMTIPSPLSSRSGGGVSAGSGMVTAADVELGAASNHQRGERDRGVDISGEAIRDGKQKNA</sequence>
<keyword evidence="2" id="KW-0472">Membrane</keyword>
<dbReference type="EMBL" id="CM017873">
    <property type="protein sequence ID" value="KAG1330131.1"/>
    <property type="molecule type" value="Genomic_DNA"/>
</dbReference>
<dbReference type="Proteomes" id="UP000797356">
    <property type="component" value="Chromosome 2"/>
</dbReference>
<feature type="compositionally biased region" description="Basic and acidic residues" evidence="1">
    <location>
        <begin position="100"/>
        <end position="114"/>
    </location>
</feature>
<comment type="caution">
    <text evidence="3">The sequence shown here is derived from an EMBL/GenBank/DDBJ whole genome shotgun (WGS) entry which is preliminary data.</text>
</comment>
<feature type="transmembrane region" description="Helical" evidence="2">
    <location>
        <begin position="32"/>
        <end position="55"/>
    </location>
</feature>
<reference evidence="3" key="1">
    <citation type="journal article" date="2017" name="Gigascience">
        <title>The genome draft of coconut (Cocos nucifera).</title>
        <authorList>
            <person name="Xiao Y."/>
            <person name="Xu P."/>
            <person name="Fan H."/>
            <person name="Baudouin L."/>
            <person name="Xia W."/>
            <person name="Bocs S."/>
            <person name="Xu J."/>
            <person name="Li Q."/>
            <person name="Guo A."/>
            <person name="Zhou L."/>
            <person name="Li J."/>
            <person name="Wu Y."/>
            <person name="Ma Z."/>
            <person name="Armero A."/>
            <person name="Issali A.E."/>
            <person name="Liu N."/>
            <person name="Peng M."/>
            <person name="Yang Y."/>
        </authorList>
    </citation>
    <scope>NUCLEOTIDE SEQUENCE</scope>
    <source>
        <tissue evidence="3">Spear leaf of Hainan Tall coconut</tissue>
    </source>
</reference>
<reference evidence="3" key="2">
    <citation type="submission" date="2019-07" db="EMBL/GenBank/DDBJ databases">
        <authorList>
            <person name="Yang Y."/>
            <person name="Bocs S."/>
            <person name="Baudouin L."/>
        </authorList>
    </citation>
    <scope>NUCLEOTIDE SEQUENCE</scope>
    <source>
        <tissue evidence="3">Spear leaf of Hainan Tall coconut</tissue>
    </source>
</reference>
<organism evidence="3 4">
    <name type="scientific">Cocos nucifera</name>
    <name type="common">Coconut palm</name>
    <dbReference type="NCBI Taxonomy" id="13894"/>
    <lineage>
        <taxon>Eukaryota</taxon>
        <taxon>Viridiplantae</taxon>
        <taxon>Streptophyta</taxon>
        <taxon>Embryophyta</taxon>
        <taxon>Tracheophyta</taxon>
        <taxon>Spermatophyta</taxon>
        <taxon>Magnoliopsida</taxon>
        <taxon>Liliopsida</taxon>
        <taxon>Arecaceae</taxon>
        <taxon>Arecoideae</taxon>
        <taxon>Cocoseae</taxon>
        <taxon>Attaleinae</taxon>
        <taxon>Cocos</taxon>
    </lineage>
</organism>
<keyword evidence="2" id="KW-0812">Transmembrane</keyword>
<feature type="region of interest" description="Disordered" evidence="1">
    <location>
        <begin position="91"/>
        <end position="196"/>
    </location>
</feature>
<keyword evidence="2" id="KW-1133">Transmembrane helix</keyword>
<evidence type="ECO:0000256" key="1">
    <source>
        <dbReference type="SAM" id="MobiDB-lite"/>
    </source>
</evidence>
<feature type="compositionally biased region" description="Basic and acidic residues" evidence="1">
    <location>
        <begin position="173"/>
        <end position="196"/>
    </location>
</feature>
<feature type="transmembrane region" description="Helical" evidence="2">
    <location>
        <begin position="61"/>
        <end position="83"/>
    </location>
</feature>
<dbReference type="AlphaFoldDB" id="A0A8K0HXI9"/>
<protein>
    <submittedName>
        <fullName evidence="3">Uncharacterized protein</fullName>
    </submittedName>
</protein>
<accession>A0A8K0HXI9</accession>
<gene>
    <name evidence="3" type="ORF">COCNU_02G000990</name>
</gene>
<evidence type="ECO:0000313" key="3">
    <source>
        <dbReference type="EMBL" id="KAG1330131.1"/>
    </source>
</evidence>
<evidence type="ECO:0000256" key="2">
    <source>
        <dbReference type="SAM" id="Phobius"/>
    </source>
</evidence>
<keyword evidence="4" id="KW-1185">Reference proteome</keyword>
<proteinExistence type="predicted"/>